<dbReference type="OrthoDB" id="629393at2"/>
<evidence type="ECO:0008006" key="6">
    <source>
        <dbReference type="Google" id="ProtNLM"/>
    </source>
</evidence>
<protein>
    <recommendedName>
        <fullName evidence="6">Iron dicitrate transport regulator FecR</fullName>
    </recommendedName>
</protein>
<dbReference type="InterPro" id="IPR006860">
    <property type="entry name" value="FecR"/>
</dbReference>
<dbReference type="KEGG" id="cbae:COR50_20020"/>
<dbReference type="Pfam" id="PF16344">
    <property type="entry name" value="FecR_C"/>
    <property type="match status" value="1"/>
</dbReference>
<evidence type="ECO:0000256" key="1">
    <source>
        <dbReference type="SAM" id="Phobius"/>
    </source>
</evidence>
<keyword evidence="1" id="KW-0812">Transmembrane</keyword>
<dbReference type="PANTHER" id="PTHR30273:SF2">
    <property type="entry name" value="PROTEIN FECR"/>
    <property type="match status" value="1"/>
</dbReference>
<keyword evidence="5" id="KW-1185">Reference proteome</keyword>
<accession>A0A291QZ64</accession>
<dbReference type="EMBL" id="CP023777">
    <property type="protein sequence ID" value="ATL49276.1"/>
    <property type="molecule type" value="Genomic_DNA"/>
</dbReference>
<dbReference type="Gene3D" id="2.60.120.1440">
    <property type="match status" value="1"/>
</dbReference>
<feature type="domain" description="FecR protein" evidence="2">
    <location>
        <begin position="173"/>
        <end position="266"/>
    </location>
</feature>
<gene>
    <name evidence="4" type="ORF">COR50_20020</name>
</gene>
<evidence type="ECO:0000259" key="3">
    <source>
        <dbReference type="Pfam" id="PF16344"/>
    </source>
</evidence>
<evidence type="ECO:0000313" key="4">
    <source>
        <dbReference type="EMBL" id="ATL49276.1"/>
    </source>
</evidence>
<dbReference type="AlphaFoldDB" id="A0A291QZ64"/>
<reference evidence="4 5" key="1">
    <citation type="submission" date="2017-10" db="EMBL/GenBank/DDBJ databases">
        <title>Paenichitinophaga pekingensis gen. nov., sp. nov., isolated from activated sludge.</title>
        <authorList>
            <person name="Jin D."/>
            <person name="Kong X."/>
            <person name="Deng Y."/>
            <person name="Bai Z."/>
        </authorList>
    </citation>
    <scope>NUCLEOTIDE SEQUENCE [LARGE SCALE GENOMIC DNA]</scope>
    <source>
        <strain evidence="4 5">13</strain>
    </source>
</reference>
<evidence type="ECO:0000313" key="5">
    <source>
        <dbReference type="Proteomes" id="UP000220133"/>
    </source>
</evidence>
<feature type="transmembrane region" description="Helical" evidence="1">
    <location>
        <begin position="76"/>
        <end position="97"/>
    </location>
</feature>
<dbReference type="Proteomes" id="UP000220133">
    <property type="component" value="Chromosome"/>
</dbReference>
<dbReference type="GO" id="GO:0016989">
    <property type="term" value="F:sigma factor antagonist activity"/>
    <property type="evidence" value="ECO:0007669"/>
    <property type="project" value="TreeGrafter"/>
</dbReference>
<sequence>MDKEKARDLLVKYRKGLCSEEEKRIVETWFDYISGESGWTVPFGEAEATRERMHANILQGIEKTGPVIKISRSRKMAWYAAAAVLFLALAANLAWFLQGKQEKRPLANVIDQEHDILPGQSGAILTLANGEEIVLDSLGNGILTTQGSTKVIKTGDQISYQGADFQQQVVYNTISTPIGRTFRVMLPDSTKVWLNAASSITYPTAFNTNTREVSITGEAYFEVTHRPDIVFRVKAGTEILEDLGTSFNVNTYNDEPVQKTTLVEGKLKIRNVILEENDQVSIHGNGKLVLDHNVDVENILAWKNGHFRFNSVDIYSIMRQVSRWYGVAVEYQTATSIGETFSGGISRDVKLSELLHILEVTGKLNFEMRDKTIIIKS</sequence>
<feature type="domain" description="Protein FecR C-terminal" evidence="3">
    <location>
        <begin position="307"/>
        <end position="375"/>
    </location>
</feature>
<dbReference type="Gene3D" id="3.55.50.30">
    <property type="match status" value="1"/>
</dbReference>
<dbReference type="InterPro" id="IPR032508">
    <property type="entry name" value="FecR_C"/>
</dbReference>
<dbReference type="PIRSF" id="PIRSF018266">
    <property type="entry name" value="FecR"/>
    <property type="match status" value="1"/>
</dbReference>
<keyword evidence="1" id="KW-0472">Membrane</keyword>
<dbReference type="InterPro" id="IPR012373">
    <property type="entry name" value="Ferrdict_sens_TM"/>
</dbReference>
<evidence type="ECO:0000259" key="2">
    <source>
        <dbReference type="Pfam" id="PF04773"/>
    </source>
</evidence>
<dbReference type="Pfam" id="PF04773">
    <property type="entry name" value="FecR"/>
    <property type="match status" value="1"/>
</dbReference>
<keyword evidence="1" id="KW-1133">Transmembrane helix</keyword>
<organism evidence="4 5">
    <name type="scientific">Chitinophaga caeni</name>
    <dbReference type="NCBI Taxonomy" id="2029983"/>
    <lineage>
        <taxon>Bacteria</taxon>
        <taxon>Pseudomonadati</taxon>
        <taxon>Bacteroidota</taxon>
        <taxon>Chitinophagia</taxon>
        <taxon>Chitinophagales</taxon>
        <taxon>Chitinophagaceae</taxon>
        <taxon>Chitinophaga</taxon>
    </lineage>
</organism>
<dbReference type="PANTHER" id="PTHR30273">
    <property type="entry name" value="PERIPLASMIC SIGNAL SENSOR AND SIGMA FACTOR ACTIVATOR FECR-RELATED"/>
    <property type="match status" value="1"/>
</dbReference>
<proteinExistence type="predicted"/>
<name>A0A291QZ64_9BACT</name>
<dbReference type="RefSeq" id="WP_098195644.1">
    <property type="nucleotide sequence ID" value="NZ_CP023777.1"/>
</dbReference>